<dbReference type="Pfam" id="PF03169">
    <property type="entry name" value="OPT"/>
    <property type="match status" value="1"/>
</dbReference>
<organism evidence="11 12">
    <name type="scientific">Ophiostoma piceae (strain UAMH 11346)</name>
    <name type="common">Sap stain fungus</name>
    <dbReference type="NCBI Taxonomy" id="1262450"/>
    <lineage>
        <taxon>Eukaryota</taxon>
        <taxon>Fungi</taxon>
        <taxon>Dikarya</taxon>
        <taxon>Ascomycota</taxon>
        <taxon>Pezizomycotina</taxon>
        <taxon>Sordariomycetes</taxon>
        <taxon>Sordariomycetidae</taxon>
        <taxon>Ophiostomatales</taxon>
        <taxon>Ophiostomataceae</taxon>
        <taxon>Ophiostoma</taxon>
    </lineage>
</organism>
<feature type="transmembrane region" description="Helical" evidence="10">
    <location>
        <begin position="274"/>
        <end position="290"/>
    </location>
</feature>
<keyword evidence="8 10" id="KW-0472">Membrane</keyword>
<dbReference type="OMA" id="MAYAIPR"/>
<keyword evidence="4 10" id="KW-0812">Transmembrane</keyword>
<protein>
    <submittedName>
        <fullName evidence="11">Oligopeptide transporter</fullName>
    </submittedName>
</protein>
<reference evidence="11 12" key="1">
    <citation type="journal article" date="2013" name="BMC Genomics">
        <title>The genome and transcriptome of the pine saprophyte Ophiostoma piceae, and a comparison with the bark beetle-associated pine pathogen Grosmannia clavigera.</title>
        <authorList>
            <person name="Haridas S."/>
            <person name="Wang Y."/>
            <person name="Lim L."/>
            <person name="Massoumi Alamouti S."/>
            <person name="Jackman S."/>
            <person name="Docking R."/>
            <person name="Robertson G."/>
            <person name="Birol I."/>
            <person name="Bohlmann J."/>
            <person name="Breuil C."/>
        </authorList>
    </citation>
    <scope>NUCLEOTIDE SEQUENCE [LARGE SCALE GENOMIC DNA]</scope>
    <source>
        <strain evidence="11 12">UAMH 11346</strain>
    </source>
</reference>
<feature type="transmembrane region" description="Helical" evidence="10">
    <location>
        <begin position="771"/>
        <end position="794"/>
    </location>
</feature>
<proteinExistence type="inferred from homology"/>
<feature type="transmembrane region" description="Helical" evidence="10">
    <location>
        <begin position="357"/>
        <end position="374"/>
    </location>
</feature>
<evidence type="ECO:0000256" key="1">
    <source>
        <dbReference type="ARBA" id="ARBA00004141"/>
    </source>
</evidence>
<evidence type="ECO:0000256" key="8">
    <source>
        <dbReference type="ARBA" id="ARBA00023136"/>
    </source>
</evidence>
<dbReference type="NCBIfam" id="TIGR00728">
    <property type="entry name" value="OPT_sfam"/>
    <property type="match status" value="1"/>
</dbReference>
<gene>
    <name evidence="11" type="ORF">F503_04092</name>
</gene>
<dbReference type="eggNOG" id="KOG2262">
    <property type="taxonomic scope" value="Eukaryota"/>
</dbReference>
<feature type="compositionally biased region" description="Basic and acidic residues" evidence="9">
    <location>
        <begin position="23"/>
        <end position="34"/>
    </location>
</feature>
<feature type="transmembrane region" description="Helical" evidence="10">
    <location>
        <begin position="142"/>
        <end position="164"/>
    </location>
</feature>
<keyword evidence="5" id="KW-0571">Peptide transport</keyword>
<evidence type="ECO:0000313" key="12">
    <source>
        <dbReference type="Proteomes" id="UP000016923"/>
    </source>
</evidence>
<evidence type="ECO:0000256" key="3">
    <source>
        <dbReference type="ARBA" id="ARBA00022448"/>
    </source>
</evidence>
<evidence type="ECO:0000256" key="9">
    <source>
        <dbReference type="SAM" id="MobiDB-lite"/>
    </source>
</evidence>
<accession>S3D517</accession>
<name>S3D517_OPHP1</name>
<feature type="transmembrane region" description="Helical" evidence="10">
    <location>
        <begin position="218"/>
        <end position="238"/>
    </location>
</feature>
<dbReference type="GO" id="GO:0016020">
    <property type="term" value="C:membrane"/>
    <property type="evidence" value="ECO:0007669"/>
    <property type="project" value="UniProtKB-SubCell"/>
</dbReference>
<dbReference type="GO" id="GO:0035673">
    <property type="term" value="F:oligopeptide transmembrane transporter activity"/>
    <property type="evidence" value="ECO:0007669"/>
    <property type="project" value="InterPro"/>
</dbReference>
<feature type="region of interest" description="Disordered" evidence="9">
    <location>
        <begin position="1"/>
        <end position="70"/>
    </location>
</feature>
<evidence type="ECO:0000313" key="11">
    <source>
        <dbReference type="EMBL" id="EPE08505.1"/>
    </source>
</evidence>
<dbReference type="InterPro" id="IPR004648">
    <property type="entry name" value="Oligpept_transpt"/>
</dbReference>
<dbReference type="PANTHER" id="PTHR22601">
    <property type="entry name" value="ISP4 LIKE PROTEIN"/>
    <property type="match status" value="1"/>
</dbReference>
<feature type="transmembrane region" description="Helical" evidence="10">
    <location>
        <begin position="544"/>
        <end position="566"/>
    </location>
</feature>
<dbReference type="HOGENOM" id="CLU_004965_3_0_1"/>
<evidence type="ECO:0000256" key="7">
    <source>
        <dbReference type="ARBA" id="ARBA00022989"/>
    </source>
</evidence>
<dbReference type="Proteomes" id="UP000016923">
    <property type="component" value="Unassembled WGS sequence"/>
</dbReference>
<evidence type="ECO:0000256" key="5">
    <source>
        <dbReference type="ARBA" id="ARBA00022856"/>
    </source>
</evidence>
<feature type="transmembrane region" description="Helical" evidence="10">
    <location>
        <begin position="185"/>
        <end position="206"/>
    </location>
</feature>
<dbReference type="GO" id="GO:0015031">
    <property type="term" value="P:protein transport"/>
    <property type="evidence" value="ECO:0007669"/>
    <property type="project" value="UniProtKB-KW"/>
</dbReference>
<evidence type="ECO:0000256" key="6">
    <source>
        <dbReference type="ARBA" id="ARBA00022927"/>
    </source>
</evidence>
<feature type="transmembrane region" description="Helical" evidence="10">
    <location>
        <begin position="117"/>
        <end position="136"/>
    </location>
</feature>
<comment type="subcellular location">
    <subcellularLocation>
        <location evidence="1">Membrane</location>
        <topology evidence="1">Multi-pass membrane protein</topology>
    </subcellularLocation>
</comment>
<dbReference type="AlphaFoldDB" id="S3D517"/>
<dbReference type="EMBL" id="KE148148">
    <property type="protein sequence ID" value="EPE08505.1"/>
    <property type="molecule type" value="Genomic_DNA"/>
</dbReference>
<comment type="similarity">
    <text evidence="2">Belongs to the oligopeptide OPT transporter family.</text>
</comment>
<evidence type="ECO:0000256" key="10">
    <source>
        <dbReference type="SAM" id="Phobius"/>
    </source>
</evidence>
<feature type="transmembrane region" description="Helical" evidence="10">
    <location>
        <begin position="627"/>
        <end position="644"/>
    </location>
</feature>
<dbReference type="OrthoDB" id="9986677at2759"/>
<keyword evidence="12" id="KW-1185">Reference proteome</keyword>
<evidence type="ECO:0000256" key="4">
    <source>
        <dbReference type="ARBA" id="ARBA00022692"/>
    </source>
</evidence>
<feature type="transmembrane region" description="Helical" evidence="10">
    <location>
        <begin position="430"/>
        <end position="451"/>
    </location>
</feature>
<keyword evidence="3" id="KW-0813">Transport</keyword>
<sequence length="828" mass="92856">MATKRTTYATDADIETGGSNGSSDHEQHFQDLPEKTAGASAPLGDAKDILGDAKTPIGEPFPTATSSGADLGAGLPQYENQVVEDEAVGGVSTAEDLITRVIDLEDDPTQNPWTFRVFFLGIGLSVFGSVLQEIFYFKPQTIYVSVIFLTVLGYVLGEAMSLIIPRKGVIGHFLNPFPFHMKEHASITLMASAASQSALATEALAAQELFYGGYPNKAAGIFVVITSQLIGFGLAGILREILVYPTHMLWPMNLPVTSLLESLHGDKAVAKQRLSIFCYIFFFFLVWEIFPEYIFPVLEGVSIFCLAHQDSLVFTNLFGGASGNEGVGFLAISFDWNYIAPFGSPLWLPLYTLVNEYIGYLACIVFFMGMYYNNTFRAQDFPFLAQELFDGSSNGTFYSVYNQSAILNSKFEIDNALLDQMGTPYLTASYLGYLITSNMGFTATFVHMLLWNFDDIKYGWLWAKPSNLKRFLSPKNWKFWEQTETPEQRFERKQNDPQLDPHYKLMLSNMYEEVPLWWWGAVLVVCWAIGLGSLYALKSTLPWWGFLISTIMMTIFLLFFGAQYGITGFQFNIQPICQTLAGYMFPGRPLANMYFTCFTYNSMQQAQLLARDLKLAQYVHLPPRHTFVVQVVGCVVGAILNWTMMRTIVSNQRDILTGIVGSNIWSGQNVQQFNTLAISWSMASKMFSIGTKYQWVTIAYLLGFLAPLPLWIGNRIYPHKGWRYINTSIILWQMGYLFVGINSAITVFFGLGFFAQYYLRRKYPQFFVKYNYIASAALDGGTQVMVFILTFAVFGGSGTAHPFPTWAGNPDTSLHNLDYCAVNTAESG</sequence>
<evidence type="ECO:0000256" key="2">
    <source>
        <dbReference type="ARBA" id="ARBA00008807"/>
    </source>
</evidence>
<feature type="transmembrane region" description="Helical" evidence="10">
    <location>
        <begin position="516"/>
        <end position="537"/>
    </location>
</feature>
<feature type="transmembrane region" description="Helical" evidence="10">
    <location>
        <begin position="734"/>
        <end position="759"/>
    </location>
</feature>
<feature type="transmembrane region" description="Helical" evidence="10">
    <location>
        <begin position="695"/>
        <end position="714"/>
    </location>
</feature>
<keyword evidence="7 10" id="KW-1133">Transmembrane helix</keyword>
<keyword evidence="6" id="KW-0653">Protein transport</keyword>
<dbReference type="InterPro" id="IPR004813">
    <property type="entry name" value="OPT"/>
</dbReference>
<dbReference type="VEuPathDB" id="FungiDB:F503_04092"/>